<name>A0A6N9NLC4_9FLAO</name>
<dbReference type="SUPFAM" id="SSF102588">
    <property type="entry name" value="LmbE-like"/>
    <property type="match status" value="1"/>
</dbReference>
<reference evidence="1 2" key="1">
    <citation type="submission" date="2019-12" db="EMBL/GenBank/DDBJ databases">
        <authorList>
            <person name="Zhao J."/>
        </authorList>
    </citation>
    <scope>NUCLEOTIDE SEQUENCE [LARGE SCALE GENOMIC DNA]</scope>
    <source>
        <strain evidence="1 2">S-15</strain>
    </source>
</reference>
<dbReference type="GO" id="GO:0019213">
    <property type="term" value="F:deacetylase activity"/>
    <property type="evidence" value="ECO:0007669"/>
    <property type="project" value="InterPro"/>
</dbReference>
<proteinExistence type="predicted"/>
<dbReference type="GO" id="GO:0071793">
    <property type="term" value="P:bacillithiol biosynthetic process"/>
    <property type="evidence" value="ECO:0007669"/>
    <property type="project" value="InterPro"/>
</dbReference>
<dbReference type="InterPro" id="IPR003737">
    <property type="entry name" value="GlcNAc_PI_deacetylase-related"/>
</dbReference>
<dbReference type="Gene3D" id="3.40.50.10320">
    <property type="entry name" value="LmbE-like"/>
    <property type="match status" value="1"/>
</dbReference>
<organism evidence="1 2">
    <name type="scientific">Acidiluteibacter ferrifornacis</name>
    <dbReference type="NCBI Taxonomy" id="2692424"/>
    <lineage>
        <taxon>Bacteria</taxon>
        <taxon>Pseudomonadati</taxon>
        <taxon>Bacteroidota</taxon>
        <taxon>Flavobacteriia</taxon>
        <taxon>Flavobacteriales</taxon>
        <taxon>Cryomorphaceae</taxon>
        <taxon>Acidiluteibacter</taxon>
    </lineage>
</organism>
<dbReference type="AlphaFoldDB" id="A0A6N9NLC4"/>
<evidence type="ECO:0000313" key="2">
    <source>
        <dbReference type="Proteomes" id="UP000470771"/>
    </source>
</evidence>
<comment type="caution">
    <text evidence="1">The sequence shown here is derived from an EMBL/GenBank/DDBJ whole genome shotgun (WGS) entry which is preliminary data.</text>
</comment>
<dbReference type="Pfam" id="PF02585">
    <property type="entry name" value="PIG-L"/>
    <property type="match status" value="1"/>
</dbReference>
<accession>A0A6N9NLC4</accession>
<keyword evidence="2" id="KW-1185">Reference proteome</keyword>
<dbReference type="PANTHER" id="PTHR12993:SF30">
    <property type="entry name" value="N-ACETYL-ALPHA-D-GLUCOSAMINYL L-MALATE DEACETYLASE 1"/>
    <property type="match status" value="1"/>
</dbReference>
<dbReference type="RefSeq" id="WP_160633238.1">
    <property type="nucleotide sequence ID" value="NZ_WWNE01000007.1"/>
</dbReference>
<dbReference type="InterPro" id="IPR023842">
    <property type="entry name" value="Bacillithiol_biosynth_BshB1"/>
</dbReference>
<dbReference type="InterPro" id="IPR024078">
    <property type="entry name" value="LmbE-like_dom_sf"/>
</dbReference>
<dbReference type="GO" id="GO:0016811">
    <property type="term" value="F:hydrolase activity, acting on carbon-nitrogen (but not peptide) bonds, in linear amides"/>
    <property type="evidence" value="ECO:0007669"/>
    <property type="project" value="TreeGrafter"/>
</dbReference>
<gene>
    <name evidence="1" type="primary">bshB1</name>
    <name evidence="1" type="ORF">GQN54_09145</name>
</gene>
<dbReference type="PANTHER" id="PTHR12993">
    <property type="entry name" value="N-ACETYLGLUCOSAMINYL-PHOSPHATIDYLINOSITOL DE-N-ACETYLASE-RELATED"/>
    <property type="match status" value="1"/>
</dbReference>
<dbReference type="EMBL" id="WWNE01000007">
    <property type="protein sequence ID" value="NBG66281.1"/>
    <property type="molecule type" value="Genomic_DNA"/>
</dbReference>
<sequence>MKLDILAIGVHPDDVELSATGTLLKSIAQGKKVGILDLTRGELGTRGSGELRLVEAANSAKIQGIEIRENLGMADGFFQNDKAHQIEIAKIIRKYQPDVVLSNAFQDRHPDHGRACKLISDACFYSGLVKVETELDGKKQLPWRPKSIFNYIQDRYLEPDFVVDITPFVETKLKAIMAFSSQFYDPNSKEPESPISSENFIKHIKGRWANFGRLINVDYAEGFTVERPIGVDDITSLL</sequence>
<protein>
    <submittedName>
        <fullName evidence="1">Bacillithiol biosynthesis deacetylase BshB1</fullName>
    </submittedName>
</protein>
<dbReference type="Proteomes" id="UP000470771">
    <property type="component" value="Unassembled WGS sequence"/>
</dbReference>
<evidence type="ECO:0000313" key="1">
    <source>
        <dbReference type="EMBL" id="NBG66281.1"/>
    </source>
</evidence>
<dbReference type="NCBIfam" id="TIGR04001">
    <property type="entry name" value="thiol_BshB1"/>
    <property type="match status" value="1"/>
</dbReference>